<dbReference type="AlphaFoldDB" id="A0A0X3UW35"/>
<organism evidence="1 2">
    <name type="scientific">Actinoplanes awajinensis subsp. mycoplanecinus</name>
    <dbReference type="NCBI Taxonomy" id="135947"/>
    <lineage>
        <taxon>Bacteria</taxon>
        <taxon>Bacillati</taxon>
        <taxon>Actinomycetota</taxon>
        <taxon>Actinomycetes</taxon>
        <taxon>Micromonosporales</taxon>
        <taxon>Micromonosporaceae</taxon>
        <taxon>Actinoplanes</taxon>
    </lineage>
</organism>
<evidence type="ECO:0000313" key="2">
    <source>
        <dbReference type="Proteomes" id="UP000053244"/>
    </source>
</evidence>
<accession>A0A0X3UW35</accession>
<comment type="caution">
    <text evidence="1">The sequence shown here is derived from an EMBL/GenBank/DDBJ whole genome shotgun (WGS) entry which is preliminary data.</text>
</comment>
<reference evidence="1 2" key="1">
    <citation type="submission" date="2015-10" db="EMBL/GenBank/DDBJ databases">
        <authorList>
            <person name="Gilbert D.G."/>
        </authorList>
    </citation>
    <scope>NUCLEOTIDE SEQUENCE [LARGE SCALE GENOMIC DNA]</scope>
    <source>
        <strain evidence="1 2">NRRL B-16712</strain>
    </source>
</reference>
<proteinExistence type="predicted"/>
<dbReference type="EMBL" id="LLZH01000085">
    <property type="protein sequence ID" value="KUL36760.1"/>
    <property type="molecule type" value="Genomic_DNA"/>
</dbReference>
<evidence type="ECO:0000313" key="1">
    <source>
        <dbReference type="EMBL" id="KUL36760.1"/>
    </source>
</evidence>
<dbReference type="OrthoDB" id="796761at2"/>
<dbReference type="NCBIfam" id="TIGR04267">
    <property type="entry name" value="mod_HExxH"/>
    <property type="match status" value="1"/>
</dbReference>
<dbReference type="Proteomes" id="UP000053244">
    <property type="component" value="Unassembled WGS sequence"/>
</dbReference>
<dbReference type="InterPro" id="IPR026337">
    <property type="entry name" value="AKG_HExxH"/>
</dbReference>
<dbReference type="RefSeq" id="WP_067689039.1">
    <property type="nucleotide sequence ID" value="NZ_LLZH01000085.1"/>
</dbReference>
<sequence>MRPFRIADADLADLGAGRPSSGTLGLLRRAQLSRHLLLLLQLRRAVPDNPVWYVRSGTMTAAAFGTRAADPMTGLWAARVLATVSSERAPGWANALGDLPAPAGHPLTVTHAGRALAVRLDDSTPFRHLLGLAPTGPLAPGEVAHWRAGLDAAWRILVTRHPAAAGLLTEVLRVIVPARPDPLAEGVSATSAEAFGAIAMSAPVTGAGLAVALLHETQHSVLNAVHGLFELVEPGAGLRYSPWREDPRPAYGVLHGVYAFLAVTRFWRAELARGAGGTEAAFEFARWRVAVYETAGELLAGGALTPAGARLVTALRDEVEPWLTEPVDTEVVRLAGLARADHRARWRLRNLAVAPDDVTALAGAWRAGHPAPAVDSTVTATAPAARPSARLRLIRAVLRGDRPADAPDGELACLDGRWTSALRSYETGLDLDGETVWSGLALVSPHLALRRRPELVRAASLAVPEADLAALAAWLSA</sequence>
<evidence type="ECO:0008006" key="3">
    <source>
        <dbReference type="Google" id="ProtNLM"/>
    </source>
</evidence>
<keyword evidence="2" id="KW-1185">Reference proteome</keyword>
<gene>
    <name evidence="1" type="ORF">ADL15_13120</name>
</gene>
<name>A0A0X3UW35_9ACTN</name>
<protein>
    <recommendedName>
        <fullName evidence="3">HEXXH motif domain-containing protein</fullName>
    </recommendedName>
</protein>